<evidence type="ECO:0000313" key="1">
    <source>
        <dbReference type="EMBL" id="KKB53257.1"/>
    </source>
</evidence>
<sequence>MLYVKFITGCLATALLLGGCTKETEQKGADPVTPDADNSRRKVLMTLKNKLSVKPVTSKAASATAGTKAETPIATAAENAISTLDVYVFGATQENGNYTFLERFAYRADANDKLPQDATELQLNTTDADGNETNGLLKLKKGLFVKLYCIANNTAFIDPANNKEIKPADFTPITFAEGEDGNPKLAAEGSPHESTFISWHTRLLTATVEADTLATPLAMAGVYTTPIDLTSFDNSARVQIGFKLTRLAARFDIDNKAGDSRFIIETVSIGNGRRGSGFFPIRVYGDLPKAKPDELITYPERAFYGDNANNGLCTGAFYAYPSPKDDKAFLILKGKYKVNETEMKNVSYQIPFTQQAPDGNAAWLDIANNHRYTIAITQAAPYHLDANISVADWANDGSIDEFKPETNFGDMEIDIPDPFKVNTKYDPDTRSVSMSIKAGSTFDATINTPAALFVDKKYAGGPSAQQYDWLEVSKPKVVTKTAPMDYTYTFSVKDAYAGSRYPRAILHFINTMTGGETTLTVEAVSVPQANATPQEAGNRNSFDADLLEASMYRVTGSKVNINISCPDGTIVGSMSDWLDMKIVSTNTAKTTFQFFIKDGQRDVAADEGFVIFLNKKENSMETPVTIKLLDASISPNFKALGGTDNNYVEPAGDVPGNVNMTVNDDNTFTVSSLSLDGVKVGIDFDGHPAWLKHNGLPTTKAGSKANEVSFSLVESEIAKGTAQKATVTLQNQSGGKDFLFTVTPIFKDPVVTTGTVMSPDINNYDAGENKLYLCLQPAGKTSVGSIKVKALGGSQLELPTGIEATLTSSNEKEQEYELRLAGKDQSTPNTNPLTLKVMNKSDNTKYKEIILQPVLPEITNVKVVSPDNSVSLNGTNITTKLIADNTFSLNMKAVGGKVSISKKPDWLTVETPASLRTTPAKGDATFTFKVKNNATSFAEADLVLVNDAGGAPYTFKVKPAYQKPQIKAGTMDPAANNLQGTTLNLYYTKSGTTSDATITLSALGGTAIEVPGGVTVSKTSSDQVTDSYTIKLAGNTAKTPENAGPYTITVKNKSDNTQSVPITLYFKSSMPVFTTDKGSAIKFVLQGNKYQHDVSLNNNAVFYGTNGSYTLTVSSPSGLKFSFGDQKDPSNSASTYQDVKQTKTWTQESPTDVYVVSFKSTATFNPTKNIWYLYFEHNDPKFQRFELDEYIYFPVCLGKVPYPIVNANTTTTKWWCNLGKETNQTTAKNKADAIGSGWHIPTLAEYKALVGFTDKPATVTDANWYTFSYPIQTYMTNVFGTGRGAFWLPDTNATFEIWISDNKGGCSGIKSNTALVVVK</sequence>
<evidence type="ECO:0008006" key="3">
    <source>
        <dbReference type="Google" id="ProtNLM"/>
    </source>
</evidence>
<comment type="caution">
    <text evidence="1">The sequence shown here is derived from an EMBL/GenBank/DDBJ whole genome shotgun (WGS) entry which is preliminary data.</text>
</comment>
<accession>A0A0F5J770</accession>
<dbReference type="STRING" id="927665.HMPREF1535_03483"/>
<dbReference type="HOGENOM" id="CLU_003643_0_0_10"/>
<gene>
    <name evidence="1" type="ORF">HMPREF1535_03483</name>
</gene>
<evidence type="ECO:0000313" key="2">
    <source>
        <dbReference type="Proteomes" id="UP000033047"/>
    </source>
</evidence>
<dbReference type="EMBL" id="AQHV01000015">
    <property type="protein sequence ID" value="KKB53257.1"/>
    <property type="molecule type" value="Genomic_DNA"/>
</dbReference>
<dbReference type="Proteomes" id="UP000033047">
    <property type="component" value="Unassembled WGS sequence"/>
</dbReference>
<protein>
    <recommendedName>
        <fullName evidence="3">Major fimbrial subunit protein N-terminal domain-containing protein</fullName>
    </recommendedName>
</protein>
<dbReference type="RefSeq" id="WP_052716734.1">
    <property type="nucleotide sequence ID" value="NZ_KQ033913.1"/>
</dbReference>
<name>A0A0F5J770_9BACT</name>
<proteinExistence type="predicted"/>
<reference evidence="1 2" key="1">
    <citation type="submission" date="2013-04" db="EMBL/GenBank/DDBJ databases">
        <title>The Genome Sequence of Parabacteroides goldsteinii DSM 19448.</title>
        <authorList>
            <consortium name="The Broad Institute Genomics Platform"/>
            <person name="Earl A."/>
            <person name="Ward D."/>
            <person name="Feldgarden M."/>
            <person name="Gevers D."/>
            <person name="Martens E."/>
            <person name="Sakamoto M."/>
            <person name="Benno Y."/>
            <person name="Song Y."/>
            <person name="Liu C."/>
            <person name="Lee J."/>
            <person name="Bolanos M."/>
            <person name="Vaisanen M.L."/>
            <person name="Finegold S.M."/>
            <person name="Walker B."/>
            <person name="Young S."/>
            <person name="Zeng Q."/>
            <person name="Gargeya S."/>
            <person name="Fitzgerald M."/>
            <person name="Haas B."/>
            <person name="Abouelleil A."/>
            <person name="Allen A.W."/>
            <person name="Alvarado L."/>
            <person name="Arachchi H.M."/>
            <person name="Berlin A.M."/>
            <person name="Chapman S.B."/>
            <person name="Gainer-Dewar J."/>
            <person name="Goldberg J."/>
            <person name="Griggs A."/>
            <person name="Gujja S."/>
            <person name="Hansen M."/>
            <person name="Howarth C."/>
            <person name="Imamovic A."/>
            <person name="Ireland A."/>
            <person name="Larimer J."/>
            <person name="McCowan C."/>
            <person name="Murphy C."/>
            <person name="Pearson M."/>
            <person name="Poon T.W."/>
            <person name="Priest M."/>
            <person name="Roberts A."/>
            <person name="Saif S."/>
            <person name="Shea T."/>
            <person name="Sisk P."/>
            <person name="Sykes S."/>
            <person name="Wortman J."/>
            <person name="Nusbaum C."/>
            <person name="Birren B."/>
        </authorList>
    </citation>
    <scope>NUCLEOTIDE SEQUENCE [LARGE SCALE GENOMIC DNA]</scope>
    <source>
        <strain evidence="1 2">DSM 19448</strain>
    </source>
</reference>
<organism evidence="1 2">
    <name type="scientific">Parabacteroides goldsteinii DSM 19448 = WAL 12034</name>
    <dbReference type="NCBI Taxonomy" id="927665"/>
    <lineage>
        <taxon>Bacteria</taxon>
        <taxon>Pseudomonadati</taxon>
        <taxon>Bacteroidota</taxon>
        <taxon>Bacteroidia</taxon>
        <taxon>Bacteroidales</taxon>
        <taxon>Tannerellaceae</taxon>
        <taxon>Parabacteroides</taxon>
    </lineage>
</organism>
<dbReference type="PATRIC" id="fig|927665.4.peg.3580"/>
<dbReference type="PROSITE" id="PS51257">
    <property type="entry name" value="PROKAR_LIPOPROTEIN"/>
    <property type="match status" value="1"/>
</dbReference>